<dbReference type="PROSITE" id="PS50005">
    <property type="entry name" value="TPR"/>
    <property type="match status" value="1"/>
</dbReference>
<keyword evidence="1" id="KW-0802">TPR repeat</keyword>
<sequence length="617" mass="68796">MLIDGQAAEKTQTEMLNQLSSLKSSFSEYLSAKPPYIPPPDVNRLYNEGQQFLSQGQTQKALQQFQTAEQIIPKDQPNNQFLASVYSNIAVTQHALGKHQEAAVNFQKSAAVFMENKDYYNAEVAYKNLATTHQANGTLEKYEKENQTSLENSLKNNDQSQELSARLALGGINRAQGKHKEALEHYAVGYDLQQGKVDYTADRVEQHEVGFSDKKIGTDNIQQCVAVILHDPVTKKTALAHVDRFTDTTSLANVVANFPEGTKLDAYLVGGRDRSPQSKAVSDDNIARVTGELSKHATVNIKSADIGDKGAPSGIVFDPQTAKLEHAVPGKHHETTDARKLLHNLKPSLNFAFDLTKSPEMKAPVFSDLDKESLVQRYLNTPKTAGNATETWNANIIYDPLAKTVEKIRQENPKIIEAVVEKNLDYKLNQGLVEQKIGINEQQRQEIKNNLLSNVKESLQDSNKPFSKIEQELEKNIKEHTSKLAKSVEVQQEQSTWGKIKSAVAKTWETIKEVASNVVDAIKNTWKTITGGKTAQSQQPEKDSSQQIVASQQKEIKTPQLNQSKQQELDKPSYSPETIKKIEQFRNQSVTKSHSNTPSATPQNRQQNQNKDQSLGK</sequence>
<reference evidence="3 4" key="1">
    <citation type="submission" date="2022-10" db="EMBL/GenBank/DDBJ databases">
        <title>Host association and intracellularity evolved multiple times independently in the Rickettsiales.</title>
        <authorList>
            <person name="Castelli M."/>
            <person name="Nardi T."/>
            <person name="Gammuto L."/>
            <person name="Bellinzona G."/>
            <person name="Sabaneyeva E."/>
            <person name="Potekhin A."/>
            <person name="Serra V."/>
            <person name="Petroni G."/>
            <person name="Sassera D."/>
        </authorList>
    </citation>
    <scope>NUCLEOTIDE SEQUENCE [LARGE SCALE GENOMIC DNA]</scope>
    <source>
        <strain evidence="3 4">Kr 154-4</strain>
    </source>
</reference>
<feature type="region of interest" description="Disordered" evidence="2">
    <location>
        <begin position="531"/>
        <end position="617"/>
    </location>
</feature>
<feature type="repeat" description="TPR" evidence="1">
    <location>
        <begin position="42"/>
        <end position="75"/>
    </location>
</feature>
<dbReference type="InterPro" id="IPR019734">
    <property type="entry name" value="TPR_rpt"/>
</dbReference>
<evidence type="ECO:0000256" key="1">
    <source>
        <dbReference type="PROSITE-ProRule" id="PRU00339"/>
    </source>
</evidence>
<evidence type="ECO:0000313" key="3">
    <source>
        <dbReference type="EMBL" id="WPY01056.1"/>
    </source>
</evidence>
<dbReference type="InterPro" id="IPR011990">
    <property type="entry name" value="TPR-like_helical_dom_sf"/>
</dbReference>
<dbReference type="SMART" id="SM00028">
    <property type="entry name" value="TPR"/>
    <property type="match status" value="3"/>
</dbReference>
<dbReference type="SUPFAM" id="SSF48452">
    <property type="entry name" value="TPR-like"/>
    <property type="match status" value="1"/>
</dbReference>
<dbReference type="Proteomes" id="UP001326613">
    <property type="component" value="Chromosome"/>
</dbReference>
<evidence type="ECO:0000256" key="2">
    <source>
        <dbReference type="SAM" id="MobiDB-lite"/>
    </source>
</evidence>
<keyword evidence="4" id="KW-1185">Reference proteome</keyword>
<dbReference type="Gene3D" id="1.25.40.10">
    <property type="entry name" value="Tetratricopeptide repeat domain"/>
    <property type="match status" value="1"/>
</dbReference>
<evidence type="ECO:0000313" key="4">
    <source>
        <dbReference type="Proteomes" id="UP001326613"/>
    </source>
</evidence>
<protein>
    <submittedName>
        <fullName evidence="3">CheD chemotaxis protein and TPR repeats containing protein</fullName>
    </submittedName>
</protein>
<feature type="compositionally biased region" description="Polar residues" evidence="2">
    <location>
        <begin position="531"/>
        <end position="566"/>
    </location>
</feature>
<accession>A0ABZ0UTE7</accession>
<feature type="compositionally biased region" description="Polar residues" evidence="2">
    <location>
        <begin position="585"/>
        <end position="617"/>
    </location>
</feature>
<dbReference type="EMBL" id="CP112932">
    <property type="protein sequence ID" value="WPY01056.1"/>
    <property type="molecule type" value="Genomic_DNA"/>
</dbReference>
<organism evidence="3 4">
    <name type="scientific">Candidatus Trichorickettsia mobilis</name>
    <dbReference type="NCBI Taxonomy" id="1346319"/>
    <lineage>
        <taxon>Bacteria</taxon>
        <taxon>Pseudomonadati</taxon>
        <taxon>Pseudomonadota</taxon>
        <taxon>Alphaproteobacteria</taxon>
        <taxon>Rickettsiales</taxon>
        <taxon>Rickettsiaceae</taxon>
        <taxon>Rickettsieae</taxon>
        <taxon>Candidatus Trichorickettsia</taxon>
    </lineage>
</organism>
<gene>
    <name evidence="3" type="ORF">Trichorick_00950</name>
</gene>
<proteinExistence type="predicted"/>
<name>A0ABZ0UTE7_9RICK</name>